<gene>
    <name evidence="2" type="ORF">PHYSODRAFT_336253</name>
</gene>
<accession>G4ZWY4</accession>
<dbReference type="RefSeq" id="XP_009532088.1">
    <property type="nucleotide sequence ID" value="XM_009533793.1"/>
</dbReference>
<name>G4ZWY4_PHYSP</name>
<proteinExistence type="predicted"/>
<feature type="region of interest" description="Disordered" evidence="1">
    <location>
        <begin position="1"/>
        <end position="39"/>
    </location>
</feature>
<dbReference type="AlphaFoldDB" id="G4ZWY4"/>
<sequence length="88" mass="9993">MLKMNIQDTATTKTPSVTRQRVEDLKQRDQVATETRGVDGSLDELEWNATTPNAPRHHRYLNAQERAKSAKSATKVPVPSVTWFHYGE</sequence>
<organism evidence="2 3">
    <name type="scientific">Phytophthora sojae (strain P6497)</name>
    <name type="common">Soybean stem and root rot agent</name>
    <name type="synonym">Phytophthora megasperma f. sp. glycines</name>
    <dbReference type="NCBI Taxonomy" id="1094619"/>
    <lineage>
        <taxon>Eukaryota</taxon>
        <taxon>Sar</taxon>
        <taxon>Stramenopiles</taxon>
        <taxon>Oomycota</taxon>
        <taxon>Peronosporomycetes</taxon>
        <taxon>Peronosporales</taxon>
        <taxon>Peronosporaceae</taxon>
        <taxon>Phytophthora</taxon>
    </lineage>
</organism>
<reference evidence="2 3" key="1">
    <citation type="journal article" date="2006" name="Science">
        <title>Phytophthora genome sequences uncover evolutionary origins and mechanisms of pathogenesis.</title>
        <authorList>
            <person name="Tyler B.M."/>
            <person name="Tripathy S."/>
            <person name="Zhang X."/>
            <person name="Dehal P."/>
            <person name="Jiang R.H."/>
            <person name="Aerts A."/>
            <person name="Arredondo F.D."/>
            <person name="Baxter L."/>
            <person name="Bensasson D."/>
            <person name="Beynon J.L."/>
            <person name="Chapman J."/>
            <person name="Damasceno C.M."/>
            <person name="Dorrance A.E."/>
            <person name="Dou D."/>
            <person name="Dickerman A.W."/>
            <person name="Dubchak I.L."/>
            <person name="Garbelotto M."/>
            <person name="Gijzen M."/>
            <person name="Gordon S.G."/>
            <person name="Govers F."/>
            <person name="Grunwald N.J."/>
            <person name="Huang W."/>
            <person name="Ivors K.L."/>
            <person name="Jones R.W."/>
            <person name="Kamoun S."/>
            <person name="Krampis K."/>
            <person name="Lamour K.H."/>
            <person name="Lee M.K."/>
            <person name="McDonald W.H."/>
            <person name="Medina M."/>
            <person name="Meijer H.J."/>
            <person name="Nordberg E.K."/>
            <person name="Maclean D.J."/>
            <person name="Ospina-Giraldo M.D."/>
            <person name="Morris P.F."/>
            <person name="Phuntumart V."/>
            <person name="Putnam N.H."/>
            <person name="Rash S."/>
            <person name="Rose J.K."/>
            <person name="Sakihama Y."/>
            <person name="Salamov A.A."/>
            <person name="Savidor A."/>
            <person name="Scheuring C.F."/>
            <person name="Smith B.M."/>
            <person name="Sobral B.W."/>
            <person name="Terry A."/>
            <person name="Torto-Alalibo T.A."/>
            <person name="Win J."/>
            <person name="Xu Z."/>
            <person name="Zhang H."/>
            <person name="Grigoriev I.V."/>
            <person name="Rokhsar D.S."/>
            <person name="Boore J.L."/>
        </authorList>
    </citation>
    <scope>NUCLEOTIDE SEQUENCE [LARGE SCALE GENOMIC DNA]</scope>
    <source>
        <strain evidence="2 3">P6497</strain>
    </source>
</reference>
<feature type="compositionally biased region" description="Polar residues" evidence="1">
    <location>
        <begin position="1"/>
        <end position="19"/>
    </location>
</feature>
<evidence type="ECO:0000256" key="1">
    <source>
        <dbReference type="SAM" id="MobiDB-lite"/>
    </source>
</evidence>
<dbReference type="EMBL" id="JH159157">
    <property type="protein sequence ID" value="EGZ11755.1"/>
    <property type="molecule type" value="Genomic_DNA"/>
</dbReference>
<evidence type="ECO:0000313" key="3">
    <source>
        <dbReference type="Proteomes" id="UP000002640"/>
    </source>
</evidence>
<dbReference type="InParanoid" id="G4ZWY4"/>
<feature type="compositionally biased region" description="Basic and acidic residues" evidence="1">
    <location>
        <begin position="20"/>
        <end position="31"/>
    </location>
</feature>
<keyword evidence="3" id="KW-1185">Reference proteome</keyword>
<dbReference type="Proteomes" id="UP000002640">
    <property type="component" value="Unassembled WGS sequence"/>
</dbReference>
<evidence type="ECO:0000313" key="2">
    <source>
        <dbReference type="EMBL" id="EGZ11755.1"/>
    </source>
</evidence>
<protein>
    <submittedName>
        <fullName evidence="2">Uncharacterized protein</fullName>
    </submittedName>
</protein>
<dbReference type="KEGG" id="psoj:PHYSODRAFT_336253"/>
<dbReference type="GeneID" id="20647170"/>